<evidence type="ECO:0000313" key="3">
    <source>
        <dbReference type="EMBL" id="SHI51866.1"/>
    </source>
</evidence>
<feature type="domain" description="DUF4394" evidence="2">
    <location>
        <begin position="50"/>
        <end position="274"/>
    </location>
</feature>
<dbReference type="InterPro" id="IPR011044">
    <property type="entry name" value="Quino_amine_DH_bsu"/>
</dbReference>
<dbReference type="Proteomes" id="UP000184292">
    <property type="component" value="Unassembled WGS sequence"/>
</dbReference>
<dbReference type="InterPro" id="IPR025507">
    <property type="entry name" value="DUF4394"/>
</dbReference>
<dbReference type="RefSeq" id="WP_073326577.1">
    <property type="nucleotide sequence ID" value="NZ_FQYO01000002.1"/>
</dbReference>
<dbReference type="Pfam" id="PF14339">
    <property type="entry name" value="DUF4394"/>
    <property type="match status" value="1"/>
</dbReference>
<dbReference type="STRING" id="1447782.SAMN05444417_0834"/>
<feature type="chain" id="PRO_5012929065" description="DUF4394 domain-containing protein" evidence="1">
    <location>
        <begin position="23"/>
        <end position="285"/>
    </location>
</feature>
<organism evidence="3 4">
    <name type="scientific">Wenxinia saemankumensis</name>
    <dbReference type="NCBI Taxonomy" id="1447782"/>
    <lineage>
        <taxon>Bacteria</taxon>
        <taxon>Pseudomonadati</taxon>
        <taxon>Pseudomonadota</taxon>
        <taxon>Alphaproteobacteria</taxon>
        <taxon>Rhodobacterales</taxon>
        <taxon>Roseobacteraceae</taxon>
        <taxon>Wenxinia</taxon>
    </lineage>
</organism>
<name>A0A1M6BT04_9RHOB</name>
<feature type="signal peptide" evidence="1">
    <location>
        <begin position="1"/>
        <end position="22"/>
    </location>
</feature>
<evidence type="ECO:0000313" key="4">
    <source>
        <dbReference type="Proteomes" id="UP000184292"/>
    </source>
</evidence>
<accession>A0A1M6BT04</accession>
<sequence>MKLMSTLIATTALAAGATSLHAEAHAGGAMGFALTGDGTTLVTMADLSAPGEVGTVELTTPVRAIAWRPVTGDLLGFADGSVVTIDPATGETTDLGASFAEDAMIGEGPVAFDFNNAIDAVRAVGGDGANLVYFPEGFGDGDERAGSVMRFTDAAYGEGDANAGATPMIFANAYTNAVSGATASETAQYALDSETDSLVTLANNDGTLGTVAPLMVQGETVDVSAMGGFDILSMEEGDNTGYAILQIEGNESAGLYTVDLESGALTMIADLGMGDFGGFAVAPSM</sequence>
<keyword evidence="4" id="KW-1185">Reference proteome</keyword>
<gene>
    <name evidence="3" type="ORF">SAMN05444417_0834</name>
</gene>
<protein>
    <recommendedName>
        <fullName evidence="2">DUF4394 domain-containing protein</fullName>
    </recommendedName>
</protein>
<reference evidence="3 4" key="1">
    <citation type="submission" date="2016-11" db="EMBL/GenBank/DDBJ databases">
        <authorList>
            <person name="Jaros S."/>
            <person name="Januszkiewicz K."/>
            <person name="Wedrychowicz H."/>
        </authorList>
    </citation>
    <scope>NUCLEOTIDE SEQUENCE [LARGE SCALE GENOMIC DNA]</scope>
    <source>
        <strain evidence="3 4">DSM 100565</strain>
    </source>
</reference>
<keyword evidence="1" id="KW-0732">Signal</keyword>
<evidence type="ECO:0000259" key="2">
    <source>
        <dbReference type="Pfam" id="PF14339"/>
    </source>
</evidence>
<dbReference type="AlphaFoldDB" id="A0A1M6BT04"/>
<proteinExistence type="predicted"/>
<dbReference type="EMBL" id="FQYO01000002">
    <property type="protein sequence ID" value="SHI51866.1"/>
    <property type="molecule type" value="Genomic_DNA"/>
</dbReference>
<dbReference type="SUPFAM" id="SSF50969">
    <property type="entry name" value="YVTN repeat-like/Quinoprotein amine dehydrogenase"/>
    <property type="match status" value="1"/>
</dbReference>
<evidence type="ECO:0000256" key="1">
    <source>
        <dbReference type="SAM" id="SignalP"/>
    </source>
</evidence>